<dbReference type="Proteomes" id="UP000039865">
    <property type="component" value="Unassembled WGS sequence"/>
</dbReference>
<organism evidence="2 3">
    <name type="scientific">Stylonychia lemnae</name>
    <name type="common">Ciliate</name>
    <dbReference type="NCBI Taxonomy" id="5949"/>
    <lineage>
        <taxon>Eukaryota</taxon>
        <taxon>Sar</taxon>
        <taxon>Alveolata</taxon>
        <taxon>Ciliophora</taxon>
        <taxon>Intramacronucleata</taxon>
        <taxon>Spirotrichea</taxon>
        <taxon>Stichotrichia</taxon>
        <taxon>Sporadotrichida</taxon>
        <taxon>Oxytrichidae</taxon>
        <taxon>Stylonychinae</taxon>
        <taxon>Stylonychia</taxon>
    </lineage>
</organism>
<protein>
    <submittedName>
        <fullName evidence="2">Uncharacterized protein</fullName>
    </submittedName>
</protein>
<evidence type="ECO:0000313" key="3">
    <source>
        <dbReference type="Proteomes" id="UP000039865"/>
    </source>
</evidence>
<sequence>MEKNPQIFTDQEIKEYKSYKNAIRLGIFDLLIYIGIGVYQTSAFSQAKKTLIFPSARFSPGLSMLRLFLLNMAMAEYLVGTYHLSWQKYQLGEKYFSNLRHPHIGNVQVQPPVQFIQSNQFLPQHSHRSMLHQQQQYQPKQIDSLQQQQQQQQQILSSSSPYI</sequence>
<feature type="transmembrane region" description="Helical" evidence="1">
    <location>
        <begin position="21"/>
        <end position="41"/>
    </location>
</feature>
<reference evidence="2 3" key="1">
    <citation type="submission" date="2014-06" db="EMBL/GenBank/DDBJ databases">
        <authorList>
            <person name="Swart Estienne"/>
        </authorList>
    </citation>
    <scope>NUCLEOTIDE SEQUENCE [LARGE SCALE GENOMIC DNA]</scope>
    <source>
        <strain evidence="2 3">130c</strain>
    </source>
</reference>
<dbReference type="InParanoid" id="A0A078AYP4"/>
<keyword evidence="1" id="KW-0812">Transmembrane</keyword>
<keyword evidence="1" id="KW-0472">Membrane</keyword>
<accession>A0A078AYP4</accession>
<keyword evidence="3" id="KW-1185">Reference proteome</keyword>
<name>A0A078AYP4_STYLE</name>
<proteinExistence type="predicted"/>
<dbReference type="AlphaFoldDB" id="A0A078AYP4"/>
<keyword evidence="1" id="KW-1133">Transmembrane helix</keyword>
<evidence type="ECO:0000256" key="1">
    <source>
        <dbReference type="SAM" id="Phobius"/>
    </source>
</evidence>
<gene>
    <name evidence="2" type="primary">Contig17624.g18743</name>
    <name evidence="2" type="ORF">STYLEM_16392</name>
</gene>
<feature type="transmembrane region" description="Helical" evidence="1">
    <location>
        <begin position="61"/>
        <end position="79"/>
    </location>
</feature>
<dbReference type="EMBL" id="CCKQ01015471">
    <property type="protein sequence ID" value="CDW87289.1"/>
    <property type="molecule type" value="Genomic_DNA"/>
</dbReference>
<evidence type="ECO:0000313" key="2">
    <source>
        <dbReference type="EMBL" id="CDW87289.1"/>
    </source>
</evidence>